<evidence type="ECO:0000313" key="2">
    <source>
        <dbReference type="Proteomes" id="UP001149090"/>
    </source>
</evidence>
<organism evidence="1 2">
    <name type="scientific">Anaeramoeba ignava</name>
    <name type="common">Anaerobic marine amoeba</name>
    <dbReference type="NCBI Taxonomy" id="1746090"/>
    <lineage>
        <taxon>Eukaryota</taxon>
        <taxon>Metamonada</taxon>
        <taxon>Anaeramoebidae</taxon>
        <taxon>Anaeramoeba</taxon>
    </lineage>
</organism>
<dbReference type="Proteomes" id="UP001149090">
    <property type="component" value="Unassembled WGS sequence"/>
</dbReference>
<evidence type="ECO:0000313" key="1">
    <source>
        <dbReference type="EMBL" id="KAJ5078050.1"/>
    </source>
</evidence>
<keyword evidence="2" id="KW-1185">Reference proteome</keyword>
<dbReference type="AlphaFoldDB" id="A0A9Q0LVH3"/>
<comment type="caution">
    <text evidence="1">The sequence shown here is derived from an EMBL/GenBank/DDBJ whole genome shotgun (WGS) entry which is preliminary data.</text>
</comment>
<name>A0A9Q0LVH3_ANAIG</name>
<proteinExistence type="predicted"/>
<protein>
    <submittedName>
        <fullName evidence="1">Uncharacterized protein</fullName>
    </submittedName>
</protein>
<dbReference type="EMBL" id="JAPDFW010000055">
    <property type="protein sequence ID" value="KAJ5078050.1"/>
    <property type="molecule type" value="Genomic_DNA"/>
</dbReference>
<gene>
    <name evidence="1" type="ORF">M0811_05307</name>
</gene>
<reference evidence="1" key="1">
    <citation type="submission" date="2022-10" db="EMBL/GenBank/DDBJ databases">
        <title>Novel sulphate-reducing endosymbionts in the free-living metamonad Anaeramoeba.</title>
        <authorList>
            <person name="Jerlstrom-Hultqvist J."/>
            <person name="Cepicka I."/>
            <person name="Gallot-Lavallee L."/>
            <person name="Salas-Leiva D."/>
            <person name="Curtis B.A."/>
            <person name="Zahonova K."/>
            <person name="Pipaliya S."/>
            <person name="Dacks J."/>
            <person name="Roger A.J."/>
        </authorList>
    </citation>
    <scope>NUCLEOTIDE SEQUENCE</scope>
    <source>
        <strain evidence="1">BMAN</strain>
    </source>
</reference>
<accession>A0A9Q0LVH3</accession>
<sequence>MGLNQSTHKTITANQTKEYFKSINDSDEPFLIINENQNYQFLSKKILKLFHTNKKSFEKTPLLDLVSISHSKDNISKESIIQKINSDLPLSQTGFIELEIEFQNFKKSFFWVHVYNKFCLQILMNQVEHPNFKIIDLGPTMLLIQKDHTTKAVNKQVTTFFDLDSNTSDSSTTDSEAPYKSIKSVEQFLSFYLEFKSEKFQEIQNKIKPILQEIKHAKQNEATKTALNSLEKIQSIFSDSFQKSKLELNEIATRMNLLRQSDFQRDQDLQDRIQKIEGKTQVLMNENKMILQRIIPIKKFVDSLDFSDLLKEKEKEK</sequence>